<comment type="caution">
    <text evidence="2">The sequence shown here is derived from an EMBL/GenBank/DDBJ whole genome shotgun (WGS) entry which is preliminary data.</text>
</comment>
<gene>
    <name evidence="2" type="ORF">ACFQ1O_12345</name>
</gene>
<accession>A0ABW3I4U8</accession>
<dbReference type="EMBL" id="JBHTJM010000010">
    <property type="protein sequence ID" value="MFD0964796.1"/>
    <property type="molecule type" value="Genomic_DNA"/>
</dbReference>
<sequence length="432" mass="50878">MLLVYTHKITSRLSYVFKHICVRILGVEVKFTTVVEEFIAHQGLKMSYTKQPLGKELFVQSHYLLFEEGLTDVSIKIENWNATKCFFRVGEKSSIPFDIFAASFYLLSRYEEYMPYVADDFGRFPPEESLAYRYHFLKQPVVDIWAFEFKKILQSYFHDFEFTARKFQFQPIIDVPVAYKYAHKGFIRTLGGGLKDLLGLRFVDLYNRSSVLFKLRKDPFDTYKWLINNHKKRGFKPIFFFLLADYSNYDKSINHNNKHFRTLIKYVGDYFEIGLKGSFLALDDKEILKKEKLRFEKILNKPLQSSRNSFSKLKLPHSYRNLIDLGVQSDYTMGYVSEVGFRAGTCTPFYFYDLDYEMQTPLKIYPFCVLDYIFRNTEAKSALNQLQPIVNSVKEVGGVFSMVVHNYTFSGTAIWGSWRKLYVELLDFVKTD</sequence>
<protein>
    <submittedName>
        <fullName evidence="2">Polysaccharide deacetylase family protein</fullName>
    </submittedName>
</protein>
<organism evidence="2 3">
    <name type="scientific">Pseudofulvibacter geojedonensis</name>
    <dbReference type="NCBI Taxonomy" id="1123758"/>
    <lineage>
        <taxon>Bacteria</taxon>
        <taxon>Pseudomonadati</taxon>
        <taxon>Bacteroidota</taxon>
        <taxon>Flavobacteriia</taxon>
        <taxon>Flavobacteriales</taxon>
        <taxon>Flavobacteriaceae</taxon>
        <taxon>Pseudofulvibacter</taxon>
    </lineage>
</organism>
<reference evidence="3" key="1">
    <citation type="journal article" date="2019" name="Int. J. Syst. Evol. Microbiol.">
        <title>The Global Catalogue of Microorganisms (GCM) 10K type strain sequencing project: providing services to taxonomists for standard genome sequencing and annotation.</title>
        <authorList>
            <consortium name="The Broad Institute Genomics Platform"/>
            <consortium name="The Broad Institute Genome Sequencing Center for Infectious Disease"/>
            <person name="Wu L."/>
            <person name="Ma J."/>
        </authorList>
    </citation>
    <scope>NUCLEOTIDE SEQUENCE [LARGE SCALE GENOMIC DNA]</scope>
    <source>
        <strain evidence="3">CCUG 62114</strain>
    </source>
</reference>
<dbReference type="RefSeq" id="WP_377716343.1">
    <property type="nucleotide sequence ID" value="NZ_JBHTJM010000010.1"/>
</dbReference>
<evidence type="ECO:0000313" key="2">
    <source>
        <dbReference type="EMBL" id="MFD0964796.1"/>
    </source>
</evidence>
<evidence type="ECO:0000259" key="1">
    <source>
        <dbReference type="Pfam" id="PF23019"/>
    </source>
</evidence>
<feature type="domain" description="DUF7033" evidence="1">
    <location>
        <begin position="95"/>
        <end position="184"/>
    </location>
</feature>
<name>A0ABW3I4U8_9FLAO</name>
<keyword evidence="3" id="KW-1185">Reference proteome</keyword>
<dbReference type="Pfam" id="PF23019">
    <property type="entry name" value="DUF7033"/>
    <property type="match status" value="1"/>
</dbReference>
<dbReference type="CDD" id="cd10931">
    <property type="entry name" value="CE4_u7"/>
    <property type="match status" value="1"/>
</dbReference>
<evidence type="ECO:0000313" key="3">
    <source>
        <dbReference type="Proteomes" id="UP001596997"/>
    </source>
</evidence>
<dbReference type="Proteomes" id="UP001596997">
    <property type="component" value="Unassembled WGS sequence"/>
</dbReference>
<proteinExistence type="predicted"/>
<dbReference type="InterPro" id="IPR054297">
    <property type="entry name" value="DUF7033"/>
</dbReference>